<dbReference type="RefSeq" id="WP_345020994.1">
    <property type="nucleotide sequence ID" value="NZ_BAABDO010000030.1"/>
</dbReference>
<evidence type="ECO:0000313" key="5">
    <source>
        <dbReference type="Proteomes" id="UP001500266"/>
    </source>
</evidence>
<keyword evidence="2" id="KW-0472">Membrane</keyword>
<accession>A0ABP7YR84</accession>
<feature type="transmembrane region" description="Helical" evidence="2">
    <location>
        <begin position="12"/>
        <end position="32"/>
    </location>
</feature>
<dbReference type="PANTHER" id="PTHR33371:SF16">
    <property type="entry name" value="MCE-FAMILY PROTEIN MCE3F"/>
    <property type="match status" value="1"/>
</dbReference>
<reference evidence="5" key="1">
    <citation type="journal article" date="2019" name="Int. J. Syst. Evol. Microbiol.">
        <title>The Global Catalogue of Microorganisms (GCM) 10K type strain sequencing project: providing services to taxonomists for standard genome sequencing and annotation.</title>
        <authorList>
            <consortium name="The Broad Institute Genomics Platform"/>
            <consortium name="The Broad Institute Genome Sequencing Center for Infectious Disease"/>
            <person name="Wu L."/>
            <person name="Ma J."/>
        </authorList>
    </citation>
    <scope>NUCLEOTIDE SEQUENCE [LARGE SCALE GENOMIC DNA]</scope>
    <source>
        <strain evidence="5">JCM 17316</strain>
    </source>
</reference>
<evidence type="ECO:0000313" key="4">
    <source>
        <dbReference type="EMBL" id="GAA4139711.1"/>
    </source>
</evidence>
<proteinExistence type="predicted"/>
<dbReference type="InterPro" id="IPR005693">
    <property type="entry name" value="Mce"/>
</dbReference>
<comment type="caution">
    <text evidence="4">The sequence shown here is derived from an EMBL/GenBank/DDBJ whole genome shotgun (WGS) entry which is preliminary data.</text>
</comment>
<dbReference type="InterPro" id="IPR003399">
    <property type="entry name" value="Mce/MlaD"/>
</dbReference>
<evidence type="ECO:0000259" key="3">
    <source>
        <dbReference type="Pfam" id="PF02470"/>
    </source>
</evidence>
<feature type="compositionally biased region" description="Gly residues" evidence="1">
    <location>
        <begin position="394"/>
        <end position="407"/>
    </location>
</feature>
<evidence type="ECO:0000256" key="2">
    <source>
        <dbReference type="SAM" id="Phobius"/>
    </source>
</evidence>
<feature type="domain" description="Mce/MlaD" evidence="3">
    <location>
        <begin position="40"/>
        <end position="115"/>
    </location>
</feature>
<dbReference type="Pfam" id="PF02470">
    <property type="entry name" value="MlaD"/>
    <property type="match status" value="1"/>
</dbReference>
<dbReference type="NCBIfam" id="TIGR00996">
    <property type="entry name" value="Mtu_fam_mce"/>
    <property type="match status" value="1"/>
</dbReference>
<organism evidence="4 5">
    <name type="scientific">Actinomadura keratinilytica</name>
    <dbReference type="NCBI Taxonomy" id="547461"/>
    <lineage>
        <taxon>Bacteria</taxon>
        <taxon>Bacillati</taxon>
        <taxon>Actinomycetota</taxon>
        <taxon>Actinomycetes</taxon>
        <taxon>Streptosporangiales</taxon>
        <taxon>Thermomonosporaceae</taxon>
        <taxon>Actinomadura</taxon>
    </lineage>
</organism>
<gene>
    <name evidence="4" type="ORF">GCM10022416_26230</name>
</gene>
<protein>
    <recommendedName>
        <fullName evidence="3">Mce/MlaD domain-containing protein</fullName>
    </recommendedName>
</protein>
<feature type="compositionally biased region" description="Basic and acidic residues" evidence="1">
    <location>
        <begin position="361"/>
        <end position="378"/>
    </location>
</feature>
<dbReference type="InterPro" id="IPR052336">
    <property type="entry name" value="MlaD_Phospholipid_Transporter"/>
</dbReference>
<name>A0ABP7YR84_9ACTN</name>
<keyword evidence="5" id="KW-1185">Reference proteome</keyword>
<keyword evidence="2" id="KW-1133">Transmembrane helix</keyword>
<evidence type="ECO:0000256" key="1">
    <source>
        <dbReference type="SAM" id="MobiDB-lite"/>
    </source>
</evidence>
<dbReference type="PANTHER" id="PTHR33371">
    <property type="entry name" value="INTERMEMBRANE PHOSPHOLIPID TRANSPORT SYSTEM BINDING PROTEIN MLAD-RELATED"/>
    <property type="match status" value="1"/>
</dbReference>
<dbReference type="Proteomes" id="UP001500266">
    <property type="component" value="Unassembled WGS sequence"/>
</dbReference>
<sequence>MILKTGVKIQLLVFAVITVIGVYVVTVDYIGLGRQVFNRQYTAYVDLTDSGGVFTGAEVTYRGVAVGRVGPIQLTRDGIRVRLDLERGRAIPRAGLIAVVANRSAVGEQYIDLQPARGGRPYLHEYVDGKPYTIPRQNTRLPVSTAELLRNVNTLIERNNLKPENLRTIVDELDKAFSGSAADLQRILDDTDRLLKTADKSFPATKELLDNSRTVLNTQRSQGADIRAFARDLDRLTTQLRRDDPALRSAIDAAPSTVGRLDATIDDLAPTLPVLLANMTSTGQVIASRQDGLRSLFILYPIAVAGAFTVTPGDGTQHLGLALNINAPAPCTKGYEVTQRRWPQFTESKEPPLTAGCKEPANSDKAVRGSRNFPKDGIRPYPKVPAGATDGAGFPPGGADGGSGGSDGAKASGEDETRKKSEDEQTGETKQAAAGGDAGVQTQSAVTVPLGSTRVELAGYDPSTGWVYGPDGKRYGMGWTGDQARLLGEAGWKMLLLGPLGLN</sequence>
<feature type="region of interest" description="Disordered" evidence="1">
    <location>
        <begin position="345"/>
        <end position="441"/>
    </location>
</feature>
<keyword evidence="2" id="KW-0812">Transmembrane</keyword>
<dbReference type="EMBL" id="BAABDO010000030">
    <property type="protein sequence ID" value="GAA4139711.1"/>
    <property type="molecule type" value="Genomic_DNA"/>
</dbReference>
<feature type="compositionally biased region" description="Basic and acidic residues" evidence="1">
    <location>
        <begin position="412"/>
        <end position="423"/>
    </location>
</feature>